<dbReference type="InterPro" id="IPR051913">
    <property type="entry name" value="GH2_Domain-Containing"/>
</dbReference>
<feature type="domain" description="Glycoside hydrolase family 2 immunoglobulin-like beta-sandwich" evidence="4">
    <location>
        <begin position="164"/>
        <end position="267"/>
    </location>
</feature>
<dbReference type="Pfam" id="PF00703">
    <property type="entry name" value="Glyco_hydro_2"/>
    <property type="match status" value="1"/>
</dbReference>
<keyword evidence="10" id="KW-1185">Reference proteome</keyword>
<dbReference type="GO" id="GO:0016787">
    <property type="term" value="F:hydrolase activity"/>
    <property type="evidence" value="ECO:0007669"/>
    <property type="project" value="UniProtKB-KW"/>
</dbReference>
<gene>
    <name evidence="9" type="ORF">ACH49W_33950</name>
</gene>
<sequence>MVIRQSFNEGWKVAPKQYLFAAVVAPAPQADMVLPHDAMRDLPRDPCSPNGSHSGYYPSAHVVYEKSFDVPREWAQRAVRLEFEGVYRDAMVYLNGNLVGQHPSGYSRFVATLDPYLKHGEVNRIRVESRAHQDSRWYTGVGIYRNVWLVVSEPVHIPLDGVVITTPEIDESVATLAVAVTVHNDTRGTRVVRARTRVVAPDGSAVAERTAPVTVLPGDSAVVRLRHWIREPRVWDIESPSLYRLQTTLTDPDGTVVDTDETSFGIRTIHVDPIRGFRLNGRTVKLRGGCVHHDNGPLGAAAIDRAEQRKAELLKAAGFNAVRSAHNGISRAFLDACDRIGLLVMDELTDVWTTGKSSYDTSLTFQDWWERDLEALVASGRNHPSLIMYSIGNEILEIGRPSAAVWGRRLAEKVRALDPTRPVTNAVNGLVSVIDAIVTAHDDSVPFDFNAVLSADSTGAVGSSKPVTRLTEEAHAQVDVAGINYAEARYELDAELFPDRIIVGTETFPGRLDRLWALVEKHPQVIGDFAWTAWDHLGEAGTGRAYYQGDPLQPTGMASPYPYLTSQAGTIDINGVRRPISYWREVVWGLRTEPYIAVHRPQGRGRTLVRSRWAWDDVLSSWAWDVPPGSPVTIDVYADADEVELVLDGESLGIAPVGVTAGDSTRAFLARFEARYAPGELVAVARRGGEEIARSALRSLQGARSLRARAERDRITATSSDLAYVHLELRDDAGTLSVEGSERVRVAVDGPGVLAGLSSAKPDDEEGFGSDVHQTFEGRLLAIIRPTGVGKIRVRAASEAAGSVEVTVDAEAPQVDGASEGMR</sequence>
<dbReference type="InterPro" id="IPR006102">
    <property type="entry name" value="Ig-like_GH2"/>
</dbReference>
<dbReference type="InterPro" id="IPR040605">
    <property type="entry name" value="Glyco_hydro2_dom5"/>
</dbReference>
<dbReference type="SUPFAM" id="SSF49785">
    <property type="entry name" value="Galactose-binding domain-like"/>
    <property type="match status" value="1"/>
</dbReference>
<dbReference type="PRINTS" id="PR00132">
    <property type="entry name" value="GLHYDRLASE2"/>
</dbReference>
<evidence type="ECO:0000313" key="9">
    <source>
        <dbReference type="EMBL" id="MFI2478387.1"/>
    </source>
</evidence>
<evidence type="ECO:0000259" key="5">
    <source>
        <dbReference type="Pfam" id="PF02836"/>
    </source>
</evidence>
<dbReference type="Proteomes" id="UP001611415">
    <property type="component" value="Unassembled WGS sequence"/>
</dbReference>
<protein>
    <submittedName>
        <fullName evidence="9">Glycoside hydrolase family 2 TIM barrel-domain containing protein</fullName>
    </submittedName>
</protein>
<dbReference type="EMBL" id="JBIRYO010000038">
    <property type="protein sequence ID" value="MFI2478387.1"/>
    <property type="molecule type" value="Genomic_DNA"/>
</dbReference>
<dbReference type="SUPFAM" id="SSF51445">
    <property type="entry name" value="(Trans)glycosidases"/>
    <property type="match status" value="1"/>
</dbReference>
<dbReference type="SUPFAM" id="SSF49303">
    <property type="entry name" value="beta-Galactosidase/glucuronidase domain"/>
    <property type="match status" value="1"/>
</dbReference>
<dbReference type="InterPro" id="IPR032311">
    <property type="entry name" value="DUF4982"/>
</dbReference>
<comment type="caution">
    <text evidence="9">The sequence shown here is derived from an EMBL/GenBank/DDBJ whole genome shotgun (WGS) entry which is preliminary data.</text>
</comment>
<dbReference type="Gene3D" id="2.60.120.260">
    <property type="entry name" value="Galactose-binding domain-like"/>
    <property type="match status" value="1"/>
</dbReference>
<dbReference type="Gene3D" id="3.20.20.80">
    <property type="entry name" value="Glycosidases"/>
    <property type="match status" value="1"/>
</dbReference>
<dbReference type="InterPro" id="IPR006103">
    <property type="entry name" value="Glyco_hydro_2_cat"/>
</dbReference>
<evidence type="ECO:0000259" key="8">
    <source>
        <dbReference type="Pfam" id="PF18565"/>
    </source>
</evidence>
<dbReference type="InterPro" id="IPR006104">
    <property type="entry name" value="Glyco_hydro_2_N"/>
</dbReference>
<feature type="domain" description="DUF4982" evidence="7">
    <location>
        <begin position="629"/>
        <end position="693"/>
    </location>
</feature>
<evidence type="ECO:0000313" key="10">
    <source>
        <dbReference type="Proteomes" id="UP001611415"/>
    </source>
</evidence>
<name>A0ABW7XB68_9NOCA</name>
<dbReference type="Gene3D" id="2.60.40.10">
    <property type="entry name" value="Immunoglobulins"/>
    <property type="match status" value="3"/>
</dbReference>
<dbReference type="RefSeq" id="WP_357409782.1">
    <property type="nucleotide sequence ID" value="NZ_JBEYCD010000017.1"/>
</dbReference>
<dbReference type="InterPro" id="IPR017853">
    <property type="entry name" value="GH"/>
</dbReference>
<dbReference type="InterPro" id="IPR036156">
    <property type="entry name" value="Beta-gal/glucu_dom_sf"/>
</dbReference>
<proteinExistence type="inferred from homology"/>
<evidence type="ECO:0000259" key="4">
    <source>
        <dbReference type="Pfam" id="PF00703"/>
    </source>
</evidence>
<reference evidence="9 10" key="1">
    <citation type="submission" date="2024-10" db="EMBL/GenBank/DDBJ databases">
        <title>The Natural Products Discovery Center: Release of the First 8490 Sequenced Strains for Exploring Actinobacteria Biosynthetic Diversity.</title>
        <authorList>
            <person name="Kalkreuter E."/>
            <person name="Kautsar S.A."/>
            <person name="Yang D."/>
            <person name="Bader C.D."/>
            <person name="Teijaro C.N."/>
            <person name="Fluegel L."/>
            <person name="Davis C.M."/>
            <person name="Simpson J.R."/>
            <person name="Lauterbach L."/>
            <person name="Steele A.D."/>
            <person name="Gui C."/>
            <person name="Meng S."/>
            <person name="Li G."/>
            <person name="Viehrig K."/>
            <person name="Ye F."/>
            <person name="Su P."/>
            <person name="Kiefer A.F."/>
            <person name="Nichols A."/>
            <person name="Cepeda A.J."/>
            <person name="Yan W."/>
            <person name="Fan B."/>
            <person name="Jiang Y."/>
            <person name="Adhikari A."/>
            <person name="Zheng C.-J."/>
            <person name="Schuster L."/>
            <person name="Cowan T.M."/>
            <person name="Smanski M.J."/>
            <person name="Chevrette M.G."/>
            <person name="De Carvalho L.P.S."/>
            <person name="Shen B."/>
        </authorList>
    </citation>
    <scope>NUCLEOTIDE SEQUENCE [LARGE SCALE GENOMIC DNA]</scope>
    <source>
        <strain evidence="9 10">NPDC019275</strain>
    </source>
</reference>
<dbReference type="PANTHER" id="PTHR42732:SF1">
    <property type="entry name" value="BETA-MANNOSIDASE"/>
    <property type="match status" value="1"/>
</dbReference>
<dbReference type="Pfam" id="PF18565">
    <property type="entry name" value="Glyco_hydro2_C5"/>
    <property type="match status" value="1"/>
</dbReference>
<dbReference type="Pfam" id="PF02837">
    <property type="entry name" value="Glyco_hydro_2_N"/>
    <property type="match status" value="1"/>
</dbReference>
<feature type="domain" description="Glycosyl hydrolases family 2 sugar binding" evidence="6">
    <location>
        <begin position="60"/>
        <end position="150"/>
    </location>
</feature>
<organism evidence="9 10">
    <name type="scientific">Nocardia xishanensis</name>
    <dbReference type="NCBI Taxonomy" id="238964"/>
    <lineage>
        <taxon>Bacteria</taxon>
        <taxon>Bacillati</taxon>
        <taxon>Actinomycetota</taxon>
        <taxon>Actinomycetes</taxon>
        <taxon>Mycobacteriales</taxon>
        <taxon>Nocardiaceae</taxon>
        <taxon>Nocardia</taxon>
    </lineage>
</organism>
<feature type="domain" description="Glycoside hydrolase family 2" evidence="8">
    <location>
        <begin position="706"/>
        <end position="806"/>
    </location>
</feature>
<evidence type="ECO:0000256" key="3">
    <source>
        <dbReference type="ARBA" id="ARBA00023295"/>
    </source>
</evidence>
<keyword evidence="3" id="KW-0326">Glycosidase</keyword>
<dbReference type="InterPro" id="IPR006101">
    <property type="entry name" value="Glyco_hydro_2"/>
</dbReference>
<dbReference type="InterPro" id="IPR008979">
    <property type="entry name" value="Galactose-bd-like_sf"/>
</dbReference>
<evidence type="ECO:0000259" key="7">
    <source>
        <dbReference type="Pfam" id="PF16355"/>
    </source>
</evidence>
<evidence type="ECO:0000256" key="1">
    <source>
        <dbReference type="ARBA" id="ARBA00007401"/>
    </source>
</evidence>
<dbReference type="Pfam" id="PF02836">
    <property type="entry name" value="Glyco_hydro_2_C"/>
    <property type="match status" value="1"/>
</dbReference>
<keyword evidence="2 9" id="KW-0378">Hydrolase</keyword>
<dbReference type="InterPro" id="IPR013783">
    <property type="entry name" value="Ig-like_fold"/>
</dbReference>
<evidence type="ECO:0000259" key="6">
    <source>
        <dbReference type="Pfam" id="PF02837"/>
    </source>
</evidence>
<feature type="domain" description="Glycoside hydrolase family 2 catalytic" evidence="5">
    <location>
        <begin position="277"/>
        <end position="440"/>
    </location>
</feature>
<accession>A0ABW7XB68</accession>
<comment type="similarity">
    <text evidence="1">Belongs to the glycosyl hydrolase 2 family.</text>
</comment>
<dbReference type="PANTHER" id="PTHR42732">
    <property type="entry name" value="BETA-GALACTOSIDASE"/>
    <property type="match status" value="1"/>
</dbReference>
<dbReference type="Pfam" id="PF16355">
    <property type="entry name" value="DUF4982"/>
    <property type="match status" value="1"/>
</dbReference>
<evidence type="ECO:0000256" key="2">
    <source>
        <dbReference type="ARBA" id="ARBA00022801"/>
    </source>
</evidence>